<proteinExistence type="predicted"/>
<sequence length="198" mass="22471">MAFRSNIGLIILVISCFHSALSQSPSRSRLNPTIIQDSRDLPQTDGTFGFLYRTEDGIAHGAIGEPGGVIHGRYTYTDPTGLKVNFNYNAGTRTAPGYNYNQQPEPSRPSQPAYEEPQPAPQPRPRPRPSQPVYEYDDQPQYQPQSRPRPSQPEYDIPQPQHRLQPRPQPRPRPSQPRYNRPPAPQNNIDYGSYSETF</sequence>
<accession>A0A8K0G0R1</accession>
<feature type="compositionally biased region" description="Low complexity" evidence="2">
    <location>
        <begin position="131"/>
        <end position="163"/>
    </location>
</feature>
<dbReference type="GO" id="GO:0062129">
    <property type="term" value="C:chitin-based extracellular matrix"/>
    <property type="evidence" value="ECO:0007669"/>
    <property type="project" value="TreeGrafter"/>
</dbReference>
<evidence type="ECO:0000256" key="2">
    <source>
        <dbReference type="SAM" id="MobiDB-lite"/>
    </source>
</evidence>
<name>A0A8K0G0R1_IGNLU</name>
<protein>
    <submittedName>
        <fullName evidence="4">Uncharacterized protein</fullName>
    </submittedName>
</protein>
<feature type="region of interest" description="Disordered" evidence="2">
    <location>
        <begin position="23"/>
        <end position="43"/>
    </location>
</feature>
<dbReference type="Pfam" id="PF00379">
    <property type="entry name" value="Chitin_bind_4"/>
    <property type="match status" value="1"/>
</dbReference>
<feature type="compositionally biased region" description="Pro residues" evidence="2">
    <location>
        <begin position="118"/>
        <end position="130"/>
    </location>
</feature>
<dbReference type="AlphaFoldDB" id="A0A8K0G0R1"/>
<feature type="region of interest" description="Disordered" evidence="2">
    <location>
        <begin position="94"/>
        <end position="198"/>
    </location>
</feature>
<feature type="signal peptide" evidence="3">
    <location>
        <begin position="1"/>
        <end position="22"/>
    </location>
</feature>
<gene>
    <name evidence="4" type="ORF">ILUMI_18593</name>
</gene>
<comment type="caution">
    <text evidence="4">The sequence shown here is derived from an EMBL/GenBank/DDBJ whole genome shotgun (WGS) entry which is preliminary data.</text>
</comment>
<dbReference type="EMBL" id="VTPC01082763">
    <property type="protein sequence ID" value="KAF2887580.1"/>
    <property type="molecule type" value="Genomic_DNA"/>
</dbReference>
<evidence type="ECO:0000313" key="5">
    <source>
        <dbReference type="Proteomes" id="UP000801492"/>
    </source>
</evidence>
<evidence type="ECO:0000256" key="3">
    <source>
        <dbReference type="SAM" id="SignalP"/>
    </source>
</evidence>
<dbReference type="PANTHER" id="PTHR10380:SF160">
    <property type="entry name" value="CUTICULAR PROTEIN 100A"/>
    <property type="match status" value="1"/>
</dbReference>
<organism evidence="4 5">
    <name type="scientific">Ignelater luminosus</name>
    <name type="common">Cucubano</name>
    <name type="synonym">Pyrophorus luminosus</name>
    <dbReference type="NCBI Taxonomy" id="2038154"/>
    <lineage>
        <taxon>Eukaryota</taxon>
        <taxon>Metazoa</taxon>
        <taxon>Ecdysozoa</taxon>
        <taxon>Arthropoda</taxon>
        <taxon>Hexapoda</taxon>
        <taxon>Insecta</taxon>
        <taxon>Pterygota</taxon>
        <taxon>Neoptera</taxon>
        <taxon>Endopterygota</taxon>
        <taxon>Coleoptera</taxon>
        <taxon>Polyphaga</taxon>
        <taxon>Elateriformia</taxon>
        <taxon>Elateroidea</taxon>
        <taxon>Elateridae</taxon>
        <taxon>Agrypninae</taxon>
        <taxon>Pyrophorini</taxon>
        <taxon>Ignelater</taxon>
    </lineage>
</organism>
<feature type="compositionally biased region" description="Polar residues" evidence="2">
    <location>
        <begin position="23"/>
        <end position="36"/>
    </location>
</feature>
<dbReference type="PROSITE" id="PS51257">
    <property type="entry name" value="PROKAR_LIPOPROTEIN"/>
    <property type="match status" value="1"/>
</dbReference>
<dbReference type="OrthoDB" id="6515429at2759"/>
<keyword evidence="3" id="KW-0732">Signal</keyword>
<feature type="chain" id="PRO_5035450855" evidence="3">
    <location>
        <begin position="23"/>
        <end position="198"/>
    </location>
</feature>
<dbReference type="InterPro" id="IPR050468">
    <property type="entry name" value="Cuticle_Struct_Prot"/>
</dbReference>
<dbReference type="Proteomes" id="UP000801492">
    <property type="component" value="Unassembled WGS sequence"/>
</dbReference>
<evidence type="ECO:0000313" key="4">
    <source>
        <dbReference type="EMBL" id="KAF2887580.1"/>
    </source>
</evidence>
<dbReference type="GO" id="GO:0008010">
    <property type="term" value="F:structural constituent of chitin-based larval cuticle"/>
    <property type="evidence" value="ECO:0007669"/>
    <property type="project" value="TreeGrafter"/>
</dbReference>
<evidence type="ECO:0000256" key="1">
    <source>
        <dbReference type="PROSITE-ProRule" id="PRU00497"/>
    </source>
</evidence>
<reference evidence="4" key="1">
    <citation type="submission" date="2019-08" db="EMBL/GenBank/DDBJ databases">
        <title>The genome of the North American firefly Photinus pyralis.</title>
        <authorList>
            <consortium name="Photinus pyralis genome working group"/>
            <person name="Fallon T.R."/>
            <person name="Sander Lower S.E."/>
            <person name="Weng J.-K."/>
        </authorList>
    </citation>
    <scope>NUCLEOTIDE SEQUENCE</scope>
    <source>
        <strain evidence="4">TRF0915ILg1</strain>
        <tissue evidence="4">Whole body</tissue>
    </source>
</reference>
<keyword evidence="5" id="KW-1185">Reference proteome</keyword>
<dbReference type="InterPro" id="IPR000618">
    <property type="entry name" value="Insect_cuticle"/>
</dbReference>
<dbReference type="PRINTS" id="PR01217">
    <property type="entry name" value="PRICHEXTENSN"/>
</dbReference>
<keyword evidence="1" id="KW-0193">Cuticle</keyword>
<dbReference type="PANTHER" id="PTHR10380">
    <property type="entry name" value="CUTICLE PROTEIN"/>
    <property type="match status" value="1"/>
</dbReference>
<dbReference type="PROSITE" id="PS51155">
    <property type="entry name" value="CHIT_BIND_RR_2"/>
    <property type="match status" value="1"/>
</dbReference>
<feature type="compositionally biased region" description="Pro residues" evidence="2">
    <location>
        <begin position="167"/>
        <end position="185"/>
    </location>
</feature>
<feature type="compositionally biased region" description="Polar residues" evidence="2">
    <location>
        <begin position="186"/>
        <end position="198"/>
    </location>
</feature>